<evidence type="ECO:0000256" key="4">
    <source>
        <dbReference type="RuleBase" id="RU000461"/>
    </source>
</evidence>
<dbReference type="PANTHER" id="PTHR24300:SF403">
    <property type="entry name" value="CYTOCHROME P450 306A1"/>
    <property type="match status" value="1"/>
</dbReference>
<evidence type="ECO:0000256" key="5">
    <source>
        <dbReference type="SAM" id="Phobius"/>
    </source>
</evidence>
<organism evidence="6 7">
    <name type="scientific">Tegillarca granosa</name>
    <name type="common">Malaysian cockle</name>
    <name type="synonym">Anadara granosa</name>
    <dbReference type="NCBI Taxonomy" id="220873"/>
    <lineage>
        <taxon>Eukaryota</taxon>
        <taxon>Metazoa</taxon>
        <taxon>Spiralia</taxon>
        <taxon>Lophotrochozoa</taxon>
        <taxon>Mollusca</taxon>
        <taxon>Bivalvia</taxon>
        <taxon>Autobranchia</taxon>
        <taxon>Pteriomorphia</taxon>
        <taxon>Arcoida</taxon>
        <taxon>Arcoidea</taxon>
        <taxon>Arcidae</taxon>
        <taxon>Tegillarca</taxon>
    </lineage>
</organism>
<dbReference type="PANTHER" id="PTHR24300">
    <property type="entry name" value="CYTOCHROME P450 508A4-RELATED"/>
    <property type="match status" value="1"/>
</dbReference>
<evidence type="ECO:0000256" key="2">
    <source>
        <dbReference type="ARBA" id="ARBA00022723"/>
    </source>
</evidence>
<dbReference type="InterPro" id="IPR050182">
    <property type="entry name" value="Cytochrome_P450_fam2"/>
</dbReference>
<dbReference type="PRINTS" id="PR00463">
    <property type="entry name" value="EP450I"/>
</dbReference>
<evidence type="ECO:0000313" key="6">
    <source>
        <dbReference type="EMBL" id="KAJ8297736.1"/>
    </source>
</evidence>
<dbReference type="Proteomes" id="UP001217089">
    <property type="component" value="Unassembled WGS sequence"/>
</dbReference>
<keyword evidence="4" id="KW-0560">Oxidoreductase</keyword>
<dbReference type="Pfam" id="PF00067">
    <property type="entry name" value="p450"/>
    <property type="match status" value="1"/>
</dbReference>
<evidence type="ECO:0000256" key="3">
    <source>
        <dbReference type="ARBA" id="ARBA00023004"/>
    </source>
</evidence>
<dbReference type="EMBL" id="JARBDR010000923">
    <property type="protein sequence ID" value="KAJ8297736.1"/>
    <property type="molecule type" value="Genomic_DNA"/>
</dbReference>
<feature type="transmembrane region" description="Helical" evidence="5">
    <location>
        <begin position="83"/>
        <end position="101"/>
    </location>
</feature>
<comment type="caution">
    <text evidence="6">The sequence shown here is derived from an EMBL/GenBank/DDBJ whole genome shotgun (WGS) entry which is preliminary data.</text>
</comment>
<dbReference type="InterPro" id="IPR002401">
    <property type="entry name" value="Cyt_P450_E_grp-I"/>
</dbReference>
<dbReference type="Gene3D" id="1.10.630.10">
    <property type="entry name" value="Cytochrome P450"/>
    <property type="match status" value="1"/>
</dbReference>
<keyword evidence="5" id="KW-1133">Transmembrane helix</keyword>
<reference evidence="6 7" key="1">
    <citation type="submission" date="2022-12" db="EMBL/GenBank/DDBJ databases">
        <title>Chromosome-level genome of Tegillarca granosa.</title>
        <authorList>
            <person name="Kim J."/>
        </authorList>
    </citation>
    <scope>NUCLEOTIDE SEQUENCE [LARGE SCALE GENOMIC DNA]</scope>
    <source>
        <strain evidence="6">Teg-2019</strain>
        <tissue evidence="6">Adductor muscle</tissue>
    </source>
</reference>
<keyword evidence="5" id="KW-0812">Transmembrane</keyword>
<comment type="similarity">
    <text evidence="1 4">Belongs to the cytochrome P450 family.</text>
</comment>
<keyword evidence="4" id="KW-0503">Monooxygenase</keyword>
<dbReference type="PROSITE" id="PS00086">
    <property type="entry name" value="CYTOCHROME_P450"/>
    <property type="match status" value="1"/>
</dbReference>
<dbReference type="InterPro" id="IPR001128">
    <property type="entry name" value="Cyt_P450"/>
</dbReference>
<name>A0ABQ9DZW7_TEGGR</name>
<proteinExistence type="inferred from homology"/>
<evidence type="ECO:0000256" key="1">
    <source>
        <dbReference type="ARBA" id="ARBA00010617"/>
    </source>
</evidence>
<protein>
    <recommendedName>
        <fullName evidence="8">Unspecific monooxygenase</fullName>
    </recommendedName>
</protein>
<accession>A0ABQ9DZW7</accession>
<dbReference type="InterPro" id="IPR036396">
    <property type="entry name" value="Cyt_P450_sf"/>
</dbReference>
<keyword evidence="2 4" id="KW-0479">Metal-binding</keyword>
<keyword evidence="4" id="KW-0349">Heme</keyword>
<dbReference type="PRINTS" id="PR00385">
    <property type="entry name" value="P450"/>
</dbReference>
<keyword evidence="3 4" id="KW-0408">Iron</keyword>
<sequence>MILCEFCKNIRVVTLLSCKTVCVQTEIRFLLFWMQKCVLLPDILKLRFLFDCNRLVKVTYNKINNLLKPVTFTIRQPFKVTDMLLMLLWSVLLILLVWYLLIRRPSGAPPGPPVYVPILGNLVDFNQQNMLDKFKEYRKKYGDVFSLKLGSRLVVVINGYDAMREALVNFGDVFSSRPDIFSPSELAQGLGIVSSSGNLWREHRHFAMTTIKNLGLNDGTLEQYMLTEIDYLTLEIQGTKGDPFKITDLVLMSISNIMCRLMFGQRFDYSDSKFIKIVQSFNENLELSALSGALNFLPFLNYIPGDPCKIKVIKENQCIIDQFLFEFIQGHKETYEEDHTRDYIDAFLKKKYRERNLTSSTFSEEQLLRCISDLFIAGTHTTSTSIQWGLLFLITHSDVQTKMRYEMDKVLGTSRWPRYENRHSLPFCQAVVSEVLRCGNIAPITLPHGVNYDIEFRGYKIHQNAILFLNQDSVLSDPLIFDQPELFNPSRFIDNNGALMREEKIVSFSLGRRACLGEAVARMELFLYLTHLVKRFEFLPEDVNECPNMNGILGINRTPTPYRLKAVRLI</sequence>
<keyword evidence="7" id="KW-1185">Reference proteome</keyword>
<evidence type="ECO:0000313" key="7">
    <source>
        <dbReference type="Proteomes" id="UP001217089"/>
    </source>
</evidence>
<dbReference type="SUPFAM" id="SSF48264">
    <property type="entry name" value="Cytochrome P450"/>
    <property type="match status" value="1"/>
</dbReference>
<dbReference type="InterPro" id="IPR017972">
    <property type="entry name" value="Cyt_P450_CS"/>
</dbReference>
<keyword evidence="5" id="KW-0472">Membrane</keyword>
<gene>
    <name evidence="6" type="ORF">KUTeg_024267</name>
</gene>
<evidence type="ECO:0008006" key="8">
    <source>
        <dbReference type="Google" id="ProtNLM"/>
    </source>
</evidence>